<evidence type="ECO:0000256" key="1">
    <source>
        <dbReference type="SAM" id="MobiDB-lite"/>
    </source>
</evidence>
<feature type="region of interest" description="Disordered" evidence="1">
    <location>
        <begin position="242"/>
        <end position="283"/>
    </location>
</feature>
<protein>
    <submittedName>
        <fullName evidence="2">Uncharacterized protein</fullName>
    </submittedName>
</protein>
<keyword evidence="3" id="KW-1185">Reference proteome</keyword>
<feature type="compositionally biased region" description="Polar residues" evidence="1">
    <location>
        <begin position="75"/>
        <end position="87"/>
    </location>
</feature>
<accession>A0A9Q1M014</accession>
<comment type="caution">
    <text evidence="2">The sequence shown here is derived from an EMBL/GenBank/DDBJ whole genome shotgun (WGS) entry which is preliminary data.</text>
</comment>
<proteinExistence type="predicted"/>
<feature type="region of interest" description="Disordered" evidence="1">
    <location>
        <begin position="204"/>
        <end position="230"/>
    </location>
</feature>
<feature type="compositionally biased region" description="Basic and acidic residues" evidence="1">
    <location>
        <begin position="92"/>
        <end position="112"/>
    </location>
</feature>
<evidence type="ECO:0000313" key="3">
    <source>
        <dbReference type="Proteomes" id="UP001152561"/>
    </source>
</evidence>
<dbReference type="OrthoDB" id="444265at2759"/>
<feature type="region of interest" description="Disordered" evidence="1">
    <location>
        <begin position="64"/>
        <end position="133"/>
    </location>
</feature>
<feature type="compositionally biased region" description="Basic and acidic residues" evidence="1">
    <location>
        <begin position="243"/>
        <end position="274"/>
    </location>
</feature>
<sequence length="283" mass="31609">MKKDGTGQESEVEAGDELDAYMSGLSSQLALEKKEKLDKELSALQTELDRVLYLLKIADPTGEAAKKRELKVQEPKTSLTKTVTTDAPKQPPAEKNKKDKAEPKDLMEKQDTIDANSTSSQETKEIGTDAADGKNVVYTVSKPQWLGAVEEKQKLLVFLWQLQENDEFVDYKDRKKVLVKPDVTQLIADSGIESAAPGLIIRKRKQVEKSDATELKDSQQSSGTEMKAEDAVALLLKHSQRYHGTDDEVEHSGQDVSHENQPRNKKKKAEEGSWSRETIISEE</sequence>
<dbReference type="EMBL" id="JAJAGQ010000013">
    <property type="protein sequence ID" value="KAJ8546259.1"/>
    <property type="molecule type" value="Genomic_DNA"/>
</dbReference>
<name>A0A9Q1M014_9SOLA</name>
<gene>
    <name evidence="2" type="ORF">K7X08_018842</name>
</gene>
<organism evidence="2 3">
    <name type="scientific">Anisodus acutangulus</name>
    <dbReference type="NCBI Taxonomy" id="402998"/>
    <lineage>
        <taxon>Eukaryota</taxon>
        <taxon>Viridiplantae</taxon>
        <taxon>Streptophyta</taxon>
        <taxon>Embryophyta</taxon>
        <taxon>Tracheophyta</taxon>
        <taxon>Spermatophyta</taxon>
        <taxon>Magnoliopsida</taxon>
        <taxon>eudicotyledons</taxon>
        <taxon>Gunneridae</taxon>
        <taxon>Pentapetalae</taxon>
        <taxon>asterids</taxon>
        <taxon>lamiids</taxon>
        <taxon>Solanales</taxon>
        <taxon>Solanaceae</taxon>
        <taxon>Solanoideae</taxon>
        <taxon>Hyoscyameae</taxon>
        <taxon>Anisodus</taxon>
    </lineage>
</organism>
<reference evidence="3" key="1">
    <citation type="journal article" date="2023" name="Proc. Natl. Acad. Sci. U.S.A.">
        <title>Genomic and structural basis for evolution of tropane alkaloid biosynthesis.</title>
        <authorList>
            <person name="Wanga Y.-J."/>
            <person name="Taina T."/>
            <person name="Yua J.-Y."/>
            <person name="Lia J."/>
            <person name="Xua B."/>
            <person name="Chenc J."/>
            <person name="D'Auriad J.C."/>
            <person name="Huanga J.-P."/>
            <person name="Huanga S.-X."/>
        </authorList>
    </citation>
    <scope>NUCLEOTIDE SEQUENCE [LARGE SCALE GENOMIC DNA]</scope>
    <source>
        <strain evidence="3">cv. KIB-2019</strain>
    </source>
</reference>
<dbReference type="AlphaFoldDB" id="A0A9Q1M014"/>
<feature type="compositionally biased region" description="Basic and acidic residues" evidence="1">
    <location>
        <begin position="207"/>
        <end position="217"/>
    </location>
</feature>
<evidence type="ECO:0000313" key="2">
    <source>
        <dbReference type="EMBL" id="KAJ8546259.1"/>
    </source>
</evidence>
<feature type="compositionally biased region" description="Basic and acidic residues" evidence="1">
    <location>
        <begin position="64"/>
        <end position="74"/>
    </location>
</feature>
<dbReference type="Proteomes" id="UP001152561">
    <property type="component" value="Unassembled WGS sequence"/>
</dbReference>